<feature type="non-terminal residue" evidence="2">
    <location>
        <position position="1"/>
    </location>
</feature>
<sequence>LGIFLYTCVTGLSSHNVGERFQHSPDTVTRYFKQLLFFFSLSPFYTTQVQLPTNKTPISATILDDPQFHFFDQCMSAVDGTHIHISSSLSEHGTMCNCKGFLS</sequence>
<accession>A0A0D0DCL5</accession>
<gene>
    <name evidence="2" type="ORF">PAXRUDRAFT_141773</name>
</gene>
<feature type="domain" description="DUF8040" evidence="1">
    <location>
        <begin position="1"/>
        <end position="36"/>
    </location>
</feature>
<dbReference type="HOGENOM" id="CLU_040082_6_1_1"/>
<keyword evidence="3" id="KW-1185">Reference proteome</keyword>
<dbReference type="Proteomes" id="UP000054538">
    <property type="component" value="Unassembled WGS sequence"/>
</dbReference>
<organism evidence="2 3">
    <name type="scientific">Paxillus rubicundulus Ve08.2h10</name>
    <dbReference type="NCBI Taxonomy" id="930991"/>
    <lineage>
        <taxon>Eukaryota</taxon>
        <taxon>Fungi</taxon>
        <taxon>Dikarya</taxon>
        <taxon>Basidiomycota</taxon>
        <taxon>Agaricomycotina</taxon>
        <taxon>Agaricomycetes</taxon>
        <taxon>Agaricomycetidae</taxon>
        <taxon>Boletales</taxon>
        <taxon>Paxilineae</taxon>
        <taxon>Paxillaceae</taxon>
        <taxon>Paxillus</taxon>
    </lineage>
</organism>
<evidence type="ECO:0000313" key="2">
    <source>
        <dbReference type="EMBL" id="KIK94937.1"/>
    </source>
</evidence>
<reference evidence="3" key="2">
    <citation type="submission" date="2015-01" db="EMBL/GenBank/DDBJ databases">
        <title>Evolutionary Origins and Diversification of the Mycorrhizal Mutualists.</title>
        <authorList>
            <consortium name="DOE Joint Genome Institute"/>
            <consortium name="Mycorrhizal Genomics Consortium"/>
            <person name="Kohler A."/>
            <person name="Kuo A."/>
            <person name="Nagy L.G."/>
            <person name="Floudas D."/>
            <person name="Copeland A."/>
            <person name="Barry K.W."/>
            <person name="Cichocki N."/>
            <person name="Veneault-Fourrey C."/>
            <person name="LaButti K."/>
            <person name="Lindquist E.A."/>
            <person name="Lipzen A."/>
            <person name="Lundell T."/>
            <person name="Morin E."/>
            <person name="Murat C."/>
            <person name="Riley R."/>
            <person name="Ohm R."/>
            <person name="Sun H."/>
            <person name="Tunlid A."/>
            <person name="Henrissat B."/>
            <person name="Grigoriev I.V."/>
            <person name="Hibbett D.S."/>
            <person name="Martin F."/>
        </authorList>
    </citation>
    <scope>NUCLEOTIDE SEQUENCE [LARGE SCALE GENOMIC DNA]</scope>
    <source>
        <strain evidence="3">Ve08.2h10</strain>
    </source>
</reference>
<name>A0A0D0DCL5_9AGAM</name>
<evidence type="ECO:0000259" key="1">
    <source>
        <dbReference type="Pfam" id="PF26138"/>
    </source>
</evidence>
<dbReference type="InterPro" id="IPR058353">
    <property type="entry name" value="DUF8040"/>
</dbReference>
<proteinExistence type="predicted"/>
<reference evidence="2 3" key="1">
    <citation type="submission" date="2014-04" db="EMBL/GenBank/DDBJ databases">
        <authorList>
            <consortium name="DOE Joint Genome Institute"/>
            <person name="Kuo A."/>
            <person name="Kohler A."/>
            <person name="Jargeat P."/>
            <person name="Nagy L.G."/>
            <person name="Floudas D."/>
            <person name="Copeland A."/>
            <person name="Barry K.W."/>
            <person name="Cichocki N."/>
            <person name="Veneault-Fourrey C."/>
            <person name="LaButti K."/>
            <person name="Lindquist E.A."/>
            <person name="Lipzen A."/>
            <person name="Lundell T."/>
            <person name="Morin E."/>
            <person name="Murat C."/>
            <person name="Sun H."/>
            <person name="Tunlid A."/>
            <person name="Henrissat B."/>
            <person name="Grigoriev I.V."/>
            <person name="Hibbett D.S."/>
            <person name="Martin F."/>
            <person name="Nordberg H.P."/>
            <person name="Cantor M.N."/>
            <person name="Hua S.X."/>
        </authorList>
    </citation>
    <scope>NUCLEOTIDE SEQUENCE [LARGE SCALE GENOMIC DNA]</scope>
    <source>
        <strain evidence="2 3">Ve08.2h10</strain>
    </source>
</reference>
<dbReference type="AlphaFoldDB" id="A0A0D0DCL5"/>
<dbReference type="OrthoDB" id="2655351at2759"/>
<dbReference type="Pfam" id="PF26138">
    <property type="entry name" value="DUF8040"/>
    <property type="match status" value="1"/>
</dbReference>
<dbReference type="EMBL" id="KN825074">
    <property type="protein sequence ID" value="KIK94937.1"/>
    <property type="molecule type" value="Genomic_DNA"/>
</dbReference>
<dbReference type="InParanoid" id="A0A0D0DCL5"/>
<evidence type="ECO:0000313" key="3">
    <source>
        <dbReference type="Proteomes" id="UP000054538"/>
    </source>
</evidence>
<protein>
    <recommendedName>
        <fullName evidence="1">DUF8040 domain-containing protein</fullName>
    </recommendedName>
</protein>